<dbReference type="Proteomes" id="UP000256862">
    <property type="component" value="Unassembled WGS sequence"/>
</dbReference>
<sequence>MPGPASSLRSVDRVDDKTAGNSYAGPHAAMPDRPDDRTHGLATVGLDHARTALQRRIVREIAKLGGTAQDHRNIQRGLLAHGQRQQAAEAACHRIGVAGPLAPCLGLDSPGRGADAMEHIGDAHFRLGGPVGSRGLCHFHVLCPSEPL</sequence>
<comment type="caution">
    <text evidence="2">The sequence shown here is derived from an EMBL/GenBank/DDBJ whole genome shotgun (WGS) entry which is preliminary data.</text>
</comment>
<evidence type="ECO:0000313" key="3">
    <source>
        <dbReference type="Proteomes" id="UP000256862"/>
    </source>
</evidence>
<evidence type="ECO:0000256" key="1">
    <source>
        <dbReference type="SAM" id="MobiDB-lite"/>
    </source>
</evidence>
<dbReference type="AlphaFoldDB" id="A0A375FRI5"/>
<accession>A0A375FRI5</accession>
<organism evidence="2 3">
    <name type="scientific">Cupriavidus oxalaticus</name>
    <dbReference type="NCBI Taxonomy" id="96344"/>
    <lineage>
        <taxon>Bacteria</taxon>
        <taxon>Pseudomonadati</taxon>
        <taxon>Pseudomonadota</taxon>
        <taxon>Betaproteobacteria</taxon>
        <taxon>Burkholderiales</taxon>
        <taxon>Burkholderiaceae</taxon>
        <taxon>Cupriavidus</taxon>
    </lineage>
</organism>
<dbReference type="EMBL" id="OGUS01000084">
    <property type="protein sequence ID" value="SPC07562.1"/>
    <property type="molecule type" value="Genomic_DNA"/>
</dbReference>
<feature type="compositionally biased region" description="Basic and acidic residues" evidence="1">
    <location>
        <begin position="30"/>
        <end position="39"/>
    </location>
</feature>
<protein>
    <submittedName>
        <fullName evidence="2">Uncharacterized protein</fullName>
    </submittedName>
</protein>
<feature type="region of interest" description="Disordered" evidence="1">
    <location>
        <begin position="1"/>
        <end position="40"/>
    </location>
</feature>
<name>A0A375FRI5_9BURK</name>
<gene>
    <name evidence="2" type="ORF">CO2235_U770004</name>
</gene>
<evidence type="ECO:0000313" key="2">
    <source>
        <dbReference type="EMBL" id="SPC07562.1"/>
    </source>
</evidence>
<proteinExistence type="predicted"/>
<reference evidence="3" key="1">
    <citation type="submission" date="2018-01" db="EMBL/GenBank/DDBJ databases">
        <authorList>
            <person name="Gaut B.S."/>
            <person name="Morton B.R."/>
            <person name="Clegg M.T."/>
            <person name="Duvall M.R."/>
        </authorList>
    </citation>
    <scope>NUCLEOTIDE SEQUENCE [LARGE SCALE GENOMIC DNA]</scope>
</reference>